<evidence type="ECO:0000259" key="3">
    <source>
        <dbReference type="PROSITE" id="PS51335"/>
    </source>
</evidence>
<feature type="domain" description="ELMO" evidence="3">
    <location>
        <begin position="362"/>
        <end position="526"/>
    </location>
</feature>
<dbReference type="Pfam" id="PF16457">
    <property type="entry name" value="PH_12"/>
    <property type="match status" value="1"/>
</dbReference>
<proteinExistence type="predicted"/>
<dbReference type="InterPro" id="IPR001849">
    <property type="entry name" value="PH_domain"/>
</dbReference>
<feature type="coiled-coil region" evidence="2">
    <location>
        <begin position="559"/>
        <end position="589"/>
    </location>
</feature>
<dbReference type="PANTHER" id="PTHR12771:SF56">
    <property type="entry name" value="CED-12"/>
    <property type="match status" value="1"/>
</dbReference>
<reference evidence="5" key="1">
    <citation type="submission" date="2025-08" db="UniProtKB">
        <authorList>
            <consortium name="RefSeq"/>
        </authorList>
    </citation>
    <scope>IDENTIFICATION</scope>
    <source>
        <tissue evidence="5">Whole organism</tissue>
    </source>
</reference>
<evidence type="ECO:0000256" key="1">
    <source>
        <dbReference type="ARBA" id="ARBA00024863"/>
    </source>
</evidence>
<organism evidence="4 5">
    <name type="scientific">Hyalella azteca</name>
    <name type="common">Amphipod</name>
    <dbReference type="NCBI Taxonomy" id="294128"/>
    <lineage>
        <taxon>Eukaryota</taxon>
        <taxon>Metazoa</taxon>
        <taxon>Ecdysozoa</taxon>
        <taxon>Arthropoda</taxon>
        <taxon>Crustacea</taxon>
        <taxon>Multicrustacea</taxon>
        <taxon>Malacostraca</taxon>
        <taxon>Eumalacostraca</taxon>
        <taxon>Peracarida</taxon>
        <taxon>Amphipoda</taxon>
        <taxon>Senticaudata</taxon>
        <taxon>Talitrida</taxon>
        <taxon>Talitroidea</taxon>
        <taxon>Hyalellidae</taxon>
        <taxon>Hyalella</taxon>
    </lineage>
</organism>
<evidence type="ECO:0000256" key="2">
    <source>
        <dbReference type="SAM" id="Coils"/>
    </source>
</evidence>
<protein>
    <submittedName>
        <fullName evidence="5">Engulfment and cell motility protein 1 isoform X1</fullName>
    </submittedName>
</protein>
<accession>A0A8B7NJJ5</accession>
<dbReference type="KEGG" id="hazt:108670519"/>
<evidence type="ECO:0000313" key="4">
    <source>
        <dbReference type="Proteomes" id="UP000694843"/>
    </source>
</evidence>
<dbReference type="InterPro" id="IPR006816">
    <property type="entry name" value="ELMO_dom"/>
</dbReference>
<dbReference type="PROSITE" id="PS51335">
    <property type="entry name" value="ELMO"/>
    <property type="match status" value="1"/>
</dbReference>
<dbReference type="Proteomes" id="UP000694843">
    <property type="component" value="Unplaced"/>
</dbReference>
<dbReference type="GO" id="GO:0005886">
    <property type="term" value="C:plasma membrane"/>
    <property type="evidence" value="ECO:0007669"/>
    <property type="project" value="TreeGrafter"/>
</dbReference>
<evidence type="ECO:0000313" key="5">
    <source>
        <dbReference type="RefSeq" id="XP_018013481.1"/>
    </source>
</evidence>
<dbReference type="PANTHER" id="PTHR12771">
    <property type="entry name" value="ENGULFMENT AND CELL MOTILITY"/>
    <property type="match status" value="1"/>
</dbReference>
<comment type="function">
    <text evidence="1">Involved in cytoskeletal rearrangements required for phagocytosis of apoptotic cells and cell motility. Acts in association with DOCK1 and CRK. Was initially proposed to be required in complex with DOCK1 to activate Rac Rho small GTPases. May enhance the guanine nucleotide exchange factor (GEF) activity of DOCK1.</text>
</comment>
<dbReference type="Gene3D" id="2.30.29.30">
    <property type="entry name" value="Pleckstrin-homology domain (PH domain)/Phosphotyrosine-binding domain (PTB)"/>
    <property type="match status" value="1"/>
</dbReference>
<gene>
    <name evidence="5" type="primary">LOC108670519</name>
</gene>
<dbReference type="InterPro" id="IPR050868">
    <property type="entry name" value="ELMO_domain-containing"/>
</dbReference>
<name>A0A8B7NJJ5_HYAAZ</name>
<dbReference type="InterPro" id="IPR011993">
    <property type="entry name" value="PH-like_dom_sf"/>
</dbReference>
<sequence length="764" mass="87950">MAERIKSTSGPVFAVTVTWELSCVRDNFQQKYDPVPSWQEIMKDIFKHFEIKEKLQENYMMRFAEFPCMFVDEHNYKNLKPLDILHISRSPKWICEEFGRIMTSQLNEDQSEAEAEALVKIAAFSKDPFFAQYFLENVSFQCLERELIKWDAESPRLISILHAYCNTLENSDKGLGNCGDVLPSKVALTIESQLNVYSDDLLHECLLIAISLCKLKPSLISSKLNILRLVQHMTKNAEIKREALTLLVLLFKAAEGTEREKNIFALLSTGSSRRILMDHIVGKIDFRLVEAYKSNNPLLVVFGPLTNKFQQTSDKSTENEKKQQRYEYDVCCLMQQLQHLMLNLQRHKLLRGVLLDDTNAPEKVREFCNVASEADGKINGVSGLKGKKSIFNKLGFATENPLNEFNEVPPGCLALDCIHYFCTKRKDEYEKLVLENCYRADSLECPIGRASIELTKLLAVVFKVGEPVVEDCTDLHPIFFSHDYPFEEIFCICINILDKTWKEMKATAEDFTKVMRVVRAQILRVLQLKPLNLGKFEDGLKKHTYKDIIEHWQKKRELFEEEEMKAPQIIELRKELEREATELVRLQRLKMMERGCRFRCPAKGRGNKDKPCYLILSVNHKFLHYGEVDEKVTEIPPLDKLQKINVAEIKSLTLGKDCAHFNPRRCRDEYYFSLATDSNKPGCLETVDIIATDQKTYQAWVDGIKILAKGKLGKMDSKSAKTEIDMLLNIELKLQLLDLDGVTIPTCPLVVPPLPSNYNFCYSL</sequence>
<dbReference type="SUPFAM" id="SSF50729">
    <property type="entry name" value="PH domain-like"/>
    <property type="match status" value="1"/>
</dbReference>
<dbReference type="Pfam" id="PF04727">
    <property type="entry name" value="ELMO_CED12"/>
    <property type="match status" value="1"/>
</dbReference>
<dbReference type="GO" id="GO:0007015">
    <property type="term" value="P:actin filament organization"/>
    <property type="evidence" value="ECO:0007669"/>
    <property type="project" value="TreeGrafter"/>
</dbReference>
<dbReference type="OrthoDB" id="28413at2759"/>
<keyword evidence="4" id="KW-1185">Reference proteome</keyword>
<dbReference type="RefSeq" id="XP_018013481.1">
    <property type="nucleotide sequence ID" value="XM_018157992.2"/>
</dbReference>
<dbReference type="GO" id="GO:0048870">
    <property type="term" value="P:cell motility"/>
    <property type="evidence" value="ECO:0007669"/>
    <property type="project" value="TreeGrafter"/>
</dbReference>
<dbReference type="AlphaFoldDB" id="A0A8B7NJJ5"/>
<dbReference type="GeneID" id="108670519"/>
<keyword evidence="2" id="KW-0175">Coiled coil</keyword>